<protein>
    <recommendedName>
        <fullName evidence="5">AIG1-type G domain-containing protein</fullName>
    </recommendedName>
</protein>
<dbReference type="STRING" id="85681.V4TN27"/>
<dbReference type="Gene3D" id="3.40.50.300">
    <property type="entry name" value="P-loop containing nucleotide triphosphate hydrolases"/>
    <property type="match status" value="1"/>
</dbReference>
<proteinExistence type="inferred from homology"/>
<organism evidence="6 7">
    <name type="scientific">Citrus clementina</name>
    <name type="common">Clementine</name>
    <name type="synonym">Citrus deliciosa x Citrus sinensis</name>
    <dbReference type="NCBI Taxonomy" id="85681"/>
    <lineage>
        <taxon>Eukaryota</taxon>
        <taxon>Viridiplantae</taxon>
        <taxon>Streptophyta</taxon>
        <taxon>Embryophyta</taxon>
        <taxon>Tracheophyta</taxon>
        <taxon>Spermatophyta</taxon>
        <taxon>Magnoliopsida</taxon>
        <taxon>eudicotyledons</taxon>
        <taxon>Gunneridae</taxon>
        <taxon>Pentapetalae</taxon>
        <taxon>rosids</taxon>
        <taxon>malvids</taxon>
        <taxon>Sapindales</taxon>
        <taxon>Rutaceae</taxon>
        <taxon>Aurantioideae</taxon>
        <taxon>Citrus</taxon>
    </lineage>
</organism>
<feature type="region of interest" description="Disordered" evidence="4">
    <location>
        <begin position="261"/>
        <end position="282"/>
    </location>
</feature>
<dbReference type="PROSITE" id="PS51720">
    <property type="entry name" value="G_AIG1"/>
    <property type="match status" value="1"/>
</dbReference>
<evidence type="ECO:0000256" key="4">
    <source>
        <dbReference type="SAM" id="MobiDB-lite"/>
    </source>
</evidence>
<evidence type="ECO:0000256" key="2">
    <source>
        <dbReference type="ARBA" id="ARBA00022741"/>
    </source>
</evidence>
<dbReference type="Pfam" id="PF04548">
    <property type="entry name" value="AIG1"/>
    <property type="match status" value="1"/>
</dbReference>
<keyword evidence="2" id="KW-0547">Nucleotide-binding</keyword>
<evidence type="ECO:0000259" key="5">
    <source>
        <dbReference type="PROSITE" id="PS51720"/>
    </source>
</evidence>
<evidence type="ECO:0000313" key="6">
    <source>
        <dbReference type="EMBL" id="ESR54817.1"/>
    </source>
</evidence>
<dbReference type="Gramene" id="ESR54817">
    <property type="protein sequence ID" value="ESR54817"/>
    <property type="gene ID" value="CICLE_v10024537mg"/>
</dbReference>
<sequence length="282" mass="32089">MQRTMLKDGQVVNVINTPWLFDSSAGSEFVSKEIVKCIGMAKEGIHAVLVVFSVRNRFSEEEGAAIHSLESLFGKFFFDYMIVVFTGGDELEDNDETLEDYLGRACPKPLQEILQLCDNRCVLFDNKTKDAAKRTEQVGKLLSLVNSVIVQNGGQPYTDEIFAELKGLLNSVDRDTQVEVDSLKGYSKREISEVKEQMLTSYEDQLKRTTEMVESKLKETTTRLEQQLAEEHLARLKAEGAAQLAQMKSNEKNFKLREKLERSQRETQELRNRVPQPLCPIL</sequence>
<evidence type="ECO:0000313" key="7">
    <source>
        <dbReference type="Proteomes" id="UP000030687"/>
    </source>
</evidence>
<accession>V4TN27</accession>
<dbReference type="SUPFAM" id="SSF52540">
    <property type="entry name" value="P-loop containing nucleoside triphosphate hydrolases"/>
    <property type="match status" value="1"/>
</dbReference>
<dbReference type="InterPro" id="IPR045058">
    <property type="entry name" value="GIMA/IAN/Toc"/>
</dbReference>
<dbReference type="AlphaFoldDB" id="V4TN27"/>
<keyword evidence="3" id="KW-0342">GTP-binding</keyword>
<dbReference type="InParanoid" id="V4TN27"/>
<keyword evidence="7" id="KW-1185">Reference proteome</keyword>
<reference evidence="6 7" key="1">
    <citation type="submission" date="2013-10" db="EMBL/GenBank/DDBJ databases">
        <authorList>
            <consortium name="International Citrus Genome Consortium"/>
            <person name="Jenkins J."/>
            <person name="Schmutz J."/>
            <person name="Prochnik S."/>
            <person name="Rokhsar D."/>
            <person name="Gmitter F."/>
            <person name="Ollitrault P."/>
            <person name="Machado M."/>
            <person name="Talon M."/>
            <person name="Wincker P."/>
            <person name="Jaillon O."/>
            <person name="Morgante M."/>
        </authorList>
    </citation>
    <scope>NUCLEOTIDE SEQUENCE</scope>
    <source>
        <strain evidence="7">cv. Clemenules</strain>
    </source>
</reference>
<comment type="similarity">
    <text evidence="1">Belongs to the TRAFAC class TrmE-Era-EngA-EngB-Septin-like GTPase superfamily. AIG1/Toc34/Toc159-like paraseptin GTPase family. IAN subfamily.</text>
</comment>
<name>V4TN27_CITCL</name>
<dbReference type="KEGG" id="cic:CICLE_v10024537mg"/>
<feature type="domain" description="AIG1-type G" evidence="5">
    <location>
        <begin position="1"/>
        <end position="166"/>
    </location>
</feature>
<dbReference type="InterPro" id="IPR006703">
    <property type="entry name" value="G_AIG1"/>
</dbReference>
<dbReference type="EMBL" id="KI536661">
    <property type="protein sequence ID" value="ESR54817.1"/>
    <property type="molecule type" value="Genomic_DNA"/>
</dbReference>
<evidence type="ECO:0000256" key="1">
    <source>
        <dbReference type="ARBA" id="ARBA00008535"/>
    </source>
</evidence>
<dbReference type="InterPro" id="IPR027417">
    <property type="entry name" value="P-loop_NTPase"/>
</dbReference>
<dbReference type="GO" id="GO:0005525">
    <property type="term" value="F:GTP binding"/>
    <property type="evidence" value="ECO:0007669"/>
    <property type="project" value="UniProtKB-KW"/>
</dbReference>
<dbReference type="FunFam" id="3.40.50.300:FF:000840">
    <property type="entry name" value="Immune-associated nucleotide-binding protein 9"/>
    <property type="match status" value="1"/>
</dbReference>
<gene>
    <name evidence="6" type="ORF">CICLE_v10024537mg</name>
</gene>
<dbReference type="PANTHER" id="PTHR10903">
    <property type="entry name" value="GTPASE, IMAP FAMILY MEMBER-RELATED"/>
    <property type="match status" value="1"/>
</dbReference>
<dbReference type="PANTHER" id="PTHR10903:SF184">
    <property type="entry name" value="GTP-BINDING PROTEIN A"/>
    <property type="match status" value="1"/>
</dbReference>
<dbReference type="eggNOG" id="ENOG502R7PE">
    <property type="taxonomic scope" value="Eukaryota"/>
</dbReference>
<evidence type="ECO:0000256" key="3">
    <source>
        <dbReference type="ARBA" id="ARBA00023134"/>
    </source>
</evidence>
<dbReference type="Proteomes" id="UP000030687">
    <property type="component" value="Unassembled WGS sequence"/>
</dbReference>
<feature type="compositionally biased region" description="Basic and acidic residues" evidence="4">
    <location>
        <begin position="261"/>
        <end position="272"/>
    </location>
</feature>